<protein>
    <submittedName>
        <fullName evidence="1">DNA alkylation repair protein</fullName>
    </submittedName>
</protein>
<gene>
    <name evidence="1" type="ORF">GW534_05485</name>
</gene>
<comment type="caution">
    <text evidence="1">The sequence shown here is derived from an EMBL/GenBank/DDBJ whole genome shotgun (WGS) entry which is preliminary data.</text>
</comment>
<dbReference type="Proteomes" id="UP000743899">
    <property type="component" value="Unassembled WGS sequence"/>
</dbReference>
<evidence type="ECO:0000313" key="2">
    <source>
        <dbReference type="Proteomes" id="UP000743899"/>
    </source>
</evidence>
<reference evidence="1 2" key="1">
    <citation type="submission" date="2020-01" db="EMBL/GenBank/DDBJ databases">
        <title>A novel Bacillus sp. from Pasinler.</title>
        <authorList>
            <person name="Adiguzel A."/>
            <person name="Ay H."/>
            <person name="Baltaci M.O."/>
        </authorList>
    </citation>
    <scope>NUCLEOTIDE SEQUENCE [LARGE SCALE GENOMIC DNA]</scope>
    <source>
        <strain evidence="1 2">P1</strain>
    </source>
</reference>
<evidence type="ECO:0000313" key="1">
    <source>
        <dbReference type="EMBL" id="NCU17224.1"/>
    </source>
</evidence>
<organism evidence="1 2">
    <name type="scientific">Pallidibacillus pasinlerensis</name>
    <dbReference type="NCBI Taxonomy" id="2703818"/>
    <lineage>
        <taxon>Bacteria</taxon>
        <taxon>Bacillati</taxon>
        <taxon>Bacillota</taxon>
        <taxon>Bacilli</taxon>
        <taxon>Bacillales</taxon>
        <taxon>Bacillaceae</taxon>
        <taxon>Pallidibacillus</taxon>
    </lineage>
</organism>
<dbReference type="EMBL" id="JAACYS010000017">
    <property type="protein sequence ID" value="NCU17224.1"/>
    <property type="molecule type" value="Genomic_DNA"/>
</dbReference>
<keyword evidence="2" id="KW-1185">Reference proteome</keyword>
<proteinExistence type="predicted"/>
<dbReference type="RefSeq" id="WP_161920060.1">
    <property type="nucleotide sequence ID" value="NZ_JAACYS010000017.1"/>
</dbReference>
<accession>A0ABX0A1C0</accession>
<sequence>MPTPYRCPNCRTNKTRFNFIRQVPESVKVDSVTGEVLETYDNAQLDPFHLPYRGPEIKIQCAVCGLVEDEKMFAKFGESSV</sequence>
<name>A0ABX0A1C0_9BACI</name>